<dbReference type="EMBL" id="JAPMLT010000002">
    <property type="protein sequence ID" value="MCX7569298.1"/>
    <property type="molecule type" value="Genomic_DNA"/>
</dbReference>
<keyword evidence="2" id="KW-0012">Acyltransferase</keyword>
<dbReference type="InterPro" id="IPR016181">
    <property type="entry name" value="Acyl_CoA_acyltransferase"/>
</dbReference>
<dbReference type="SUPFAM" id="SSF55729">
    <property type="entry name" value="Acyl-CoA N-acyltransferases (Nat)"/>
    <property type="match status" value="1"/>
</dbReference>
<evidence type="ECO:0000313" key="4">
    <source>
        <dbReference type="EMBL" id="MCX7569298.1"/>
    </source>
</evidence>
<dbReference type="InterPro" id="IPR050832">
    <property type="entry name" value="Bact_Acetyltransf"/>
</dbReference>
<evidence type="ECO:0000259" key="3">
    <source>
        <dbReference type="PROSITE" id="PS51186"/>
    </source>
</evidence>
<name>A0ABT3WXA0_9BACL</name>
<organism evidence="4 5">
    <name type="scientific">Tumebacillus lacus</name>
    <dbReference type="NCBI Taxonomy" id="2995335"/>
    <lineage>
        <taxon>Bacteria</taxon>
        <taxon>Bacillati</taxon>
        <taxon>Bacillota</taxon>
        <taxon>Bacilli</taxon>
        <taxon>Bacillales</taxon>
        <taxon>Alicyclobacillaceae</taxon>
        <taxon>Tumebacillus</taxon>
    </lineage>
</organism>
<dbReference type="Pfam" id="PF00583">
    <property type="entry name" value="Acetyltransf_1"/>
    <property type="match status" value="1"/>
</dbReference>
<evidence type="ECO:0000256" key="1">
    <source>
        <dbReference type="ARBA" id="ARBA00022679"/>
    </source>
</evidence>
<reference evidence="4 5" key="1">
    <citation type="submission" date="2022-11" db="EMBL/GenBank/DDBJ databases">
        <title>Study of microbial diversity in lake waters.</title>
        <authorList>
            <person name="Zhang J."/>
        </authorList>
    </citation>
    <scope>NUCLEOTIDE SEQUENCE [LARGE SCALE GENOMIC DNA]</scope>
    <source>
        <strain evidence="4 5">DT12</strain>
    </source>
</reference>
<keyword evidence="1" id="KW-0808">Transferase</keyword>
<proteinExistence type="predicted"/>
<comment type="caution">
    <text evidence="4">The sequence shown here is derived from an EMBL/GenBank/DDBJ whole genome shotgun (WGS) entry which is preliminary data.</text>
</comment>
<gene>
    <name evidence="4" type="ORF">OS242_04935</name>
</gene>
<dbReference type="PROSITE" id="PS51186">
    <property type="entry name" value="GNAT"/>
    <property type="match status" value="1"/>
</dbReference>
<keyword evidence="5" id="KW-1185">Reference proteome</keyword>
<evidence type="ECO:0000256" key="2">
    <source>
        <dbReference type="ARBA" id="ARBA00023315"/>
    </source>
</evidence>
<sequence length="172" mass="18844">MPEEFVLEELTEISPHDLESLSRLLVDVVADGAAVGFLPPITPDEAATYWQSVLAPDAILWVARWQGEIVGSIQLHLATKANGTHRAEIAKLMVHPTARRKGIAQHLMAAAESRARSEARTLLILDTRAGDPSNTLYRSLGYTEAGQIPHYARSADGTLHTTVLYYKSFPSD</sequence>
<protein>
    <submittedName>
        <fullName evidence="4">GNAT family N-acetyltransferase</fullName>
    </submittedName>
</protein>
<dbReference type="CDD" id="cd04301">
    <property type="entry name" value="NAT_SF"/>
    <property type="match status" value="1"/>
</dbReference>
<dbReference type="PANTHER" id="PTHR43877">
    <property type="entry name" value="AMINOALKYLPHOSPHONATE N-ACETYLTRANSFERASE-RELATED-RELATED"/>
    <property type="match status" value="1"/>
</dbReference>
<dbReference type="PANTHER" id="PTHR43877:SF2">
    <property type="entry name" value="AMINOALKYLPHOSPHONATE N-ACETYLTRANSFERASE-RELATED"/>
    <property type="match status" value="1"/>
</dbReference>
<feature type="domain" description="N-acetyltransferase" evidence="3">
    <location>
        <begin position="8"/>
        <end position="170"/>
    </location>
</feature>
<dbReference type="Gene3D" id="3.40.630.30">
    <property type="match status" value="1"/>
</dbReference>
<evidence type="ECO:0000313" key="5">
    <source>
        <dbReference type="Proteomes" id="UP001208017"/>
    </source>
</evidence>
<accession>A0ABT3WXA0</accession>
<dbReference type="Proteomes" id="UP001208017">
    <property type="component" value="Unassembled WGS sequence"/>
</dbReference>
<dbReference type="InterPro" id="IPR000182">
    <property type="entry name" value="GNAT_dom"/>
</dbReference>
<dbReference type="RefSeq" id="WP_267150544.1">
    <property type="nucleotide sequence ID" value="NZ_JAPMLT010000002.1"/>
</dbReference>